<dbReference type="Proteomes" id="UP000479114">
    <property type="component" value="Chromosome"/>
</dbReference>
<evidence type="ECO:0000313" key="5">
    <source>
        <dbReference type="Proteomes" id="UP000479114"/>
    </source>
</evidence>
<dbReference type="SUPFAM" id="SSF55729">
    <property type="entry name" value="Acyl-CoA N-acyltransferases (Nat)"/>
    <property type="match status" value="1"/>
</dbReference>
<keyword evidence="1 4" id="KW-0808">Transferase</keyword>
<proteinExistence type="predicted"/>
<evidence type="ECO:0000256" key="2">
    <source>
        <dbReference type="ARBA" id="ARBA00023315"/>
    </source>
</evidence>
<protein>
    <submittedName>
        <fullName evidence="4">N-acetyltransferase</fullName>
    </submittedName>
</protein>
<gene>
    <name evidence="4" type="ORF">GZH47_00325</name>
</gene>
<name>A0A6C0NU33_9BACL</name>
<accession>A0A6C0NU33</accession>
<reference evidence="4 5" key="1">
    <citation type="submission" date="2020-02" db="EMBL/GenBank/DDBJ databases">
        <title>Paenibacillus sp. nov., isolated from rhizosphere soil of tomato.</title>
        <authorList>
            <person name="Weon H.-Y."/>
            <person name="Lee S.A."/>
        </authorList>
    </citation>
    <scope>NUCLEOTIDE SEQUENCE [LARGE SCALE GENOMIC DNA]</scope>
    <source>
        <strain evidence="4 5">14171R-81</strain>
    </source>
</reference>
<dbReference type="PANTHER" id="PTHR43072:SF23">
    <property type="entry name" value="UPF0039 PROTEIN C11D3.02C"/>
    <property type="match status" value="1"/>
</dbReference>
<evidence type="ECO:0000259" key="3">
    <source>
        <dbReference type="PROSITE" id="PS51186"/>
    </source>
</evidence>
<evidence type="ECO:0000313" key="4">
    <source>
        <dbReference type="EMBL" id="QHW29426.1"/>
    </source>
</evidence>
<keyword evidence="5" id="KW-1185">Reference proteome</keyword>
<evidence type="ECO:0000256" key="1">
    <source>
        <dbReference type="ARBA" id="ARBA00022679"/>
    </source>
</evidence>
<dbReference type="CDD" id="cd04301">
    <property type="entry name" value="NAT_SF"/>
    <property type="match status" value="1"/>
</dbReference>
<dbReference type="EMBL" id="CP048286">
    <property type="protein sequence ID" value="QHW29426.1"/>
    <property type="molecule type" value="Genomic_DNA"/>
</dbReference>
<dbReference type="InterPro" id="IPR000182">
    <property type="entry name" value="GNAT_dom"/>
</dbReference>
<feature type="domain" description="N-acetyltransferase" evidence="3">
    <location>
        <begin position="2"/>
        <end position="155"/>
    </location>
</feature>
<dbReference type="GO" id="GO:0016747">
    <property type="term" value="F:acyltransferase activity, transferring groups other than amino-acyl groups"/>
    <property type="evidence" value="ECO:0007669"/>
    <property type="project" value="InterPro"/>
</dbReference>
<dbReference type="Gene3D" id="3.40.630.30">
    <property type="match status" value="1"/>
</dbReference>
<dbReference type="KEGG" id="prz:GZH47_00325"/>
<dbReference type="PROSITE" id="PS51186">
    <property type="entry name" value="GNAT"/>
    <property type="match status" value="1"/>
</dbReference>
<dbReference type="RefSeq" id="WP_162637996.1">
    <property type="nucleotide sequence ID" value="NZ_CP048286.1"/>
</dbReference>
<dbReference type="Pfam" id="PF00583">
    <property type="entry name" value="Acetyltransf_1"/>
    <property type="match status" value="1"/>
</dbReference>
<dbReference type="InterPro" id="IPR016181">
    <property type="entry name" value="Acyl_CoA_acyltransferase"/>
</dbReference>
<sequence>MSEIRLIEDHDWDSIKTIYEEGIRTKNATFQTEAPTKEHWFTNHIPSCSIVYVLDGMVVGWAALSLISSRCVYAGVAEVSIYISERVRGQRIATALLGRLIDISEQNGFWTLQAGIFPENIPSMKLHLKHGFRELGRRERIGKLGDTWRDVMLVERRSRVVGID</sequence>
<dbReference type="AlphaFoldDB" id="A0A6C0NU33"/>
<keyword evidence="2" id="KW-0012">Acyltransferase</keyword>
<dbReference type="PANTHER" id="PTHR43072">
    <property type="entry name" value="N-ACETYLTRANSFERASE"/>
    <property type="match status" value="1"/>
</dbReference>
<organism evidence="4 5">
    <name type="scientific">Paenibacillus rhizovicinus</name>
    <dbReference type="NCBI Taxonomy" id="2704463"/>
    <lineage>
        <taxon>Bacteria</taxon>
        <taxon>Bacillati</taxon>
        <taxon>Bacillota</taxon>
        <taxon>Bacilli</taxon>
        <taxon>Bacillales</taxon>
        <taxon>Paenibacillaceae</taxon>
        <taxon>Paenibacillus</taxon>
    </lineage>
</organism>